<evidence type="ECO:0000313" key="3">
    <source>
        <dbReference type="Proteomes" id="UP001652660"/>
    </source>
</evidence>
<dbReference type="RefSeq" id="XP_027071712.1">
    <property type="nucleotide sequence ID" value="XM_027215911.1"/>
</dbReference>
<evidence type="ECO:0000313" key="4">
    <source>
        <dbReference type="RefSeq" id="XP_027071712.1"/>
    </source>
</evidence>
<feature type="region of interest" description="Disordered" evidence="1">
    <location>
        <begin position="140"/>
        <end position="164"/>
    </location>
</feature>
<feature type="domain" description="RNase H type-1" evidence="2">
    <location>
        <begin position="185"/>
        <end position="277"/>
    </location>
</feature>
<accession>A0A6P6T113</accession>
<gene>
    <name evidence="4" type="primary">LOC113696506</name>
</gene>
<dbReference type="OrthoDB" id="1717299at2759"/>
<name>A0A6P6T113_COFAR</name>
<dbReference type="GO" id="GO:0003676">
    <property type="term" value="F:nucleic acid binding"/>
    <property type="evidence" value="ECO:0007669"/>
    <property type="project" value="InterPro"/>
</dbReference>
<dbReference type="AlphaFoldDB" id="A0A6P6T113"/>
<dbReference type="InterPro" id="IPR002156">
    <property type="entry name" value="RNaseH_domain"/>
</dbReference>
<dbReference type="Proteomes" id="UP001652660">
    <property type="component" value="Chromosome 6e"/>
</dbReference>
<evidence type="ECO:0000259" key="2">
    <source>
        <dbReference type="Pfam" id="PF13456"/>
    </source>
</evidence>
<reference evidence="4" key="2">
    <citation type="submission" date="2025-08" db="UniProtKB">
        <authorList>
            <consortium name="RefSeq"/>
        </authorList>
    </citation>
    <scope>IDENTIFICATION</scope>
    <source>
        <tissue evidence="4">Leaves</tissue>
    </source>
</reference>
<dbReference type="Pfam" id="PF13456">
    <property type="entry name" value="RVT_3"/>
    <property type="match status" value="1"/>
</dbReference>
<keyword evidence="3" id="KW-1185">Reference proteome</keyword>
<dbReference type="GeneID" id="113696506"/>
<organism evidence="3 4">
    <name type="scientific">Coffea arabica</name>
    <name type="common">Arabian coffee</name>
    <dbReference type="NCBI Taxonomy" id="13443"/>
    <lineage>
        <taxon>Eukaryota</taxon>
        <taxon>Viridiplantae</taxon>
        <taxon>Streptophyta</taxon>
        <taxon>Embryophyta</taxon>
        <taxon>Tracheophyta</taxon>
        <taxon>Spermatophyta</taxon>
        <taxon>Magnoliopsida</taxon>
        <taxon>eudicotyledons</taxon>
        <taxon>Gunneridae</taxon>
        <taxon>Pentapetalae</taxon>
        <taxon>asterids</taxon>
        <taxon>lamiids</taxon>
        <taxon>Gentianales</taxon>
        <taxon>Rubiaceae</taxon>
        <taxon>Ixoroideae</taxon>
        <taxon>Gardenieae complex</taxon>
        <taxon>Bertiereae - Coffeeae clade</taxon>
        <taxon>Coffeeae</taxon>
        <taxon>Coffea</taxon>
    </lineage>
</organism>
<protein>
    <recommendedName>
        <fullName evidence="2">RNase H type-1 domain-containing protein</fullName>
    </recommendedName>
</protein>
<dbReference type="GO" id="GO:0004523">
    <property type="term" value="F:RNA-DNA hybrid ribonuclease activity"/>
    <property type="evidence" value="ECO:0007669"/>
    <property type="project" value="InterPro"/>
</dbReference>
<reference evidence="3" key="1">
    <citation type="journal article" date="2025" name="Foods">
        <title>Unveiling the Microbial Signatures of Arabica Coffee Cherries: Insights into Ripeness Specific Diversity, Functional Traits, and Implications for Quality and Safety.</title>
        <authorList>
            <consortium name="RefSeq"/>
            <person name="Tenea G.N."/>
            <person name="Cifuentes V."/>
            <person name="Reyes P."/>
            <person name="Cevallos-Vallejos M."/>
        </authorList>
    </citation>
    <scope>NUCLEOTIDE SEQUENCE [LARGE SCALE GENOMIC DNA]</scope>
</reference>
<evidence type="ECO:0000256" key="1">
    <source>
        <dbReference type="SAM" id="MobiDB-lite"/>
    </source>
</evidence>
<proteinExistence type="predicted"/>
<sequence>MAPVRFYALVDFAREPVKPARESIFRRTKQGSPFCSRCGDGIETVEHILFHCQQAQKVWKLAPVQWDGLQNQTGCFKQWWTALVQARSRKGGRQHIALTANILWQLWKDRNDMEFERKERDGWKSVRKASTEWMEYEEAGIKKKEKSTPETDKARESSREEGRVEEGLMELQIATKKSAEGRKLGIGVVARQAGGRIRAEWKLVERSSGREIQDEAEAVRLVLLKARQLSWQRIKIINANKQLIALLKSGKGDNPNTATLVEDIQALANLFQMCSFEERTSCNMTLCNHICHYALSICRDEERFFGSP</sequence>